<evidence type="ECO:0000256" key="1">
    <source>
        <dbReference type="SAM" id="MobiDB-lite"/>
    </source>
</evidence>
<dbReference type="eggNOG" id="COG1520">
    <property type="taxonomic scope" value="Bacteria"/>
</dbReference>
<dbReference type="EMBL" id="CP004025">
    <property type="protein sequence ID" value="AGC45669.1"/>
    <property type="molecule type" value="Genomic_DNA"/>
</dbReference>
<keyword evidence="2" id="KW-0449">Lipoprotein</keyword>
<protein>
    <submittedName>
        <fullName evidence="2">Putative lipoprotein</fullName>
    </submittedName>
</protein>
<proteinExistence type="predicted"/>
<evidence type="ECO:0000313" key="2">
    <source>
        <dbReference type="EMBL" id="AGC45669.1"/>
    </source>
</evidence>
<evidence type="ECO:0000313" key="3">
    <source>
        <dbReference type="Proteomes" id="UP000011131"/>
    </source>
</evidence>
<dbReference type="PROSITE" id="PS51257">
    <property type="entry name" value="PROKAR_LIPOPROTEIN"/>
    <property type="match status" value="1"/>
</dbReference>
<sequence>MRVPARFVWLVVGWGLGCGGPGSGEVPDALGASPASLVEAPAPRDEAEHPLGGGRFGRARRFTDLTQPPERDWPRPSHLMAFRGELFFAVDYRAGAPEGELWASDGSARHTRRIQSFPPPAAVFNGIDTAQVLGDTLYLTIQHTEMHGEAWVSDGTTPGTVRLVDFPEPFGNSVTPVTPIRNRVYFIRSFQPSPFDPGFSELWSSDGSRPGTRRVVTLSEQSYGATPSCQASTGDWMFFGLSDASSGNEPWISDGTPEGTHLLKDLNPGPAGSTPCAGGNPPKALGDEVYFTRSQAGEPELWSTDGTAAGTRKVMEAPAKPLQVVKKHLYVVQHRPDGLALWKVRLRDGQDGAPEHAVTIPSAPGARFPPSVVSSLAVGGRLYLMLRASGAEEGEPNGQLWVTDGSPRGTRRLHDTVTVQDNTAPRIERYDMLASGHHVLFGCHAAGTGRELCVTDGTPRGTGLLQDLDPGARSSSPHEFVCAGRHITFVAHDDEHGDELWKLKPHAGLHPPTSCVTSHQGQQ</sequence>
<dbReference type="Proteomes" id="UP000011131">
    <property type="component" value="Chromosome"/>
</dbReference>
<accession>L7UGU4</accession>
<dbReference type="KEGG" id="msd:MYSTI_04373"/>
<dbReference type="HOGENOM" id="CLU_043792_0_0_7"/>
<dbReference type="AlphaFoldDB" id="L7UGU4"/>
<gene>
    <name evidence="2" type="ordered locus">MYSTI_04373</name>
</gene>
<keyword evidence="3" id="KW-1185">Reference proteome</keyword>
<feature type="region of interest" description="Disordered" evidence="1">
    <location>
        <begin position="40"/>
        <end position="70"/>
    </location>
</feature>
<organism evidence="2 3">
    <name type="scientific">Myxococcus stipitatus (strain DSM 14675 / JCM 12634 / Mx s8)</name>
    <dbReference type="NCBI Taxonomy" id="1278073"/>
    <lineage>
        <taxon>Bacteria</taxon>
        <taxon>Pseudomonadati</taxon>
        <taxon>Myxococcota</taxon>
        <taxon>Myxococcia</taxon>
        <taxon>Myxococcales</taxon>
        <taxon>Cystobacterineae</taxon>
        <taxon>Myxococcaceae</taxon>
        <taxon>Myxococcus</taxon>
    </lineage>
</organism>
<dbReference type="STRING" id="1278073.MYSTI_04373"/>
<name>L7UGU4_MYXSD</name>
<dbReference type="OrthoDB" id="5242130at2"/>
<dbReference type="PATRIC" id="fig|1278073.3.peg.4438"/>
<dbReference type="RefSeq" id="WP_015349929.1">
    <property type="nucleotide sequence ID" value="NC_020126.1"/>
</dbReference>
<reference evidence="2 3" key="1">
    <citation type="journal article" date="2013" name="Genome Announc.">
        <title>Complete genome sequence of Myxococcus stipitatus strain DSM 14675, a fruiting myxobacterium.</title>
        <authorList>
            <person name="Huntley S."/>
            <person name="Kneip S."/>
            <person name="Treuner-Lange A."/>
            <person name="Sogaard-Andersen L."/>
        </authorList>
    </citation>
    <scope>NUCLEOTIDE SEQUENCE [LARGE SCALE GENOMIC DNA]</scope>
    <source>
        <strain evidence="3">DSM 14675 / JCM 12634 / Mx s8</strain>
    </source>
</reference>